<dbReference type="EMBL" id="SDWW01000016">
    <property type="protein sequence ID" value="RYV51441.1"/>
    <property type="molecule type" value="Genomic_DNA"/>
</dbReference>
<evidence type="ECO:0000256" key="3">
    <source>
        <dbReference type="ARBA" id="ARBA00023002"/>
    </source>
</evidence>
<dbReference type="SUPFAM" id="SSF51679">
    <property type="entry name" value="Bacterial luciferase-like"/>
    <property type="match status" value="1"/>
</dbReference>
<comment type="caution">
    <text evidence="6">The sequence shown here is derived from an EMBL/GenBank/DDBJ whole genome shotgun (WGS) entry which is preliminary data.</text>
</comment>
<dbReference type="Proteomes" id="UP000293764">
    <property type="component" value="Unassembled WGS sequence"/>
</dbReference>
<keyword evidence="4" id="KW-0503">Monooxygenase</keyword>
<evidence type="ECO:0000313" key="6">
    <source>
        <dbReference type="EMBL" id="RYV51441.1"/>
    </source>
</evidence>
<evidence type="ECO:0000313" key="7">
    <source>
        <dbReference type="Proteomes" id="UP000293764"/>
    </source>
</evidence>
<dbReference type="RefSeq" id="WP_130102227.1">
    <property type="nucleotide sequence ID" value="NZ_SDWW01000016.1"/>
</dbReference>
<evidence type="ECO:0000259" key="5">
    <source>
        <dbReference type="Pfam" id="PF00296"/>
    </source>
</evidence>
<dbReference type="Gene3D" id="3.20.20.30">
    <property type="entry name" value="Luciferase-like domain"/>
    <property type="match status" value="1"/>
</dbReference>
<gene>
    <name evidence="6" type="ORF">EUA98_08395</name>
</gene>
<dbReference type="GO" id="GO:0008726">
    <property type="term" value="F:alkanesulfonate monooxygenase activity"/>
    <property type="evidence" value="ECO:0007669"/>
    <property type="project" value="TreeGrafter"/>
</dbReference>
<dbReference type="InterPro" id="IPR011251">
    <property type="entry name" value="Luciferase-like_dom"/>
</dbReference>
<evidence type="ECO:0000256" key="4">
    <source>
        <dbReference type="ARBA" id="ARBA00023033"/>
    </source>
</evidence>
<dbReference type="InterPro" id="IPR050172">
    <property type="entry name" value="SsuD_RutA_monooxygenase"/>
</dbReference>
<keyword evidence="3" id="KW-0560">Oxidoreductase</keyword>
<evidence type="ECO:0000256" key="1">
    <source>
        <dbReference type="ARBA" id="ARBA00022630"/>
    </source>
</evidence>
<dbReference type="GO" id="GO:0046306">
    <property type="term" value="P:alkanesulfonate catabolic process"/>
    <property type="evidence" value="ECO:0007669"/>
    <property type="project" value="TreeGrafter"/>
</dbReference>
<keyword evidence="2" id="KW-0288">FMN</keyword>
<accession>A0A4Q5N5Q0</accession>
<keyword evidence="1" id="KW-0285">Flavoprotein</keyword>
<dbReference type="PANTHER" id="PTHR42847:SF4">
    <property type="entry name" value="ALKANESULFONATE MONOOXYGENASE-RELATED"/>
    <property type="match status" value="1"/>
</dbReference>
<dbReference type="OrthoDB" id="7374740at2"/>
<name>A0A4Q5N5Q0_9MICO</name>
<proteinExistence type="predicted"/>
<evidence type="ECO:0000256" key="2">
    <source>
        <dbReference type="ARBA" id="ARBA00022643"/>
    </source>
</evidence>
<organism evidence="6 7">
    <name type="scientific">Pengzhenrongella frigida</name>
    <dbReference type="NCBI Taxonomy" id="1259133"/>
    <lineage>
        <taxon>Bacteria</taxon>
        <taxon>Bacillati</taxon>
        <taxon>Actinomycetota</taxon>
        <taxon>Actinomycetes</taxon>
        <taxon>Micrococcales</taxon>
        <taxon>Pengzhenrongella</taxon>
    </lineage>
</organism>
<dbReference type="PANTHER" id="PTHR42847">
    <property type="entry name" value="ALKANESULFONATE MONOOXYGENASE"/>
    <property type="match status" value="1"/>
</dbReference>
<dbReference type="AlphaFoldDB" id="A0A4Q5N5Q0"/>
<dbReference type="Pfam" id="PF00296">
    <property type="entry name" value="Bac_luciferase"/>
    <property type="match status" value="1"/>
</dbReference>
<dbReference type="InterPro" id="IPR036661">
    <property type="entry name" value="Luciferase-like_sf"/>
</dbReference>
<feature type="domain" description="Luciferase-like" evidence="5">
    <location>
        <begin position="14"/>
        <end position="205"/>
    </location>
</feature>
<sequence length="322" mass="35168">MTDGGVRFGIVLLPQERWSGAREKWLRAEEYGFDHAWTYDHLAWRTLADEPWFATVPLLAAAAAVTTRIKLGTWVASPNFRHPVPFAKDVMGLDDISDGRLLLGIGAGGTGVDAEVMGPAPTARVRTQRFAEFTALLDRLLTDPVTEHVGEFYEAHGARMYPGCVQSPRVPFVVAANGPRAMALAARYGEGWTTFGPTLAGEDLEELSPGQAQERWWAGLARMVEQFEEAARDEGRDPRTIDRYLNLDGAPVYSLDSYPTLAEGAERAAALGFTDVVVHWPRADGIYAGSEAVLDEVAARLPELRALRPHLAEVAVSEVAQA</sequence>
<keyword evidence="7" id="KW-1185">Reference proteome</keyword>
<protein>
    <submittedName>
        <fullName evidence="6">LLM class flavin-dependent oxidoreductase</fullName>
    </submittedName>
</protein>
<reference evidence="6 7" key="1">
    <citation type="submission" date="2019-01" db="EMBL/GenBank/DDBJ databases">
        <title>Novel species of Cellulomonas.</title>
        <authorList>
            <person name="Liu Q."/>
            <person name="Xin Y.-H."/>
        </authorList>
    </citation>
    <scope>NUCLEOTIDE SEQUENCE [LARGE SCALE GENOMIC DNA]</scope>
    <source>
        <strain evidence="6 7">HLT2-17</strain>
    </source>
</reference>